<dbReference type="PANTHER" id="PTHR43300">
    <property type="entry name" value="ACETYLTRANSFERASE"/>
    <property type="match status" value="1"/>
</dbReference>
<dbReference type="SUPFAM" id="SSF51161">
    <property type="entry name" value="Trimeric LpxA-like enzymes"/>
    <property type="match status" value="1"/>
</dbReference>
<reference evidence="4" key="1">
    <citation type="journal article" date="2014" name="Int. J. Syst. Evol. Microbiol.">
        <title>Complete genome sequence of Corynebacterium casei LMG S-19264T (=DSM 44701T), isolated from a smear-ripened cheese.</title>
        <authorList>
            <consortium name="US DOE Joint Genome Institute (JGI-PGF)"/>
            <person name="Walter F."/>
            <person name="Albersmeier A."/>
            <person name="Kalinowski J."/>
            <person name="Ruckert C."/>
        </authorList>
    </citation>
    <scope>NUCLEOTIDE SEQUENCE</scope>
    <source>
        <strain evidence="4">JCM 4386</strain>
    </source>
</reference>
<protein>
    <submittedName>
        <fullName evidence="4">Transferase</fullName>
    </submittedName>
</protein>
<proteinExistence type="predicted"/>
<sequence>MTLHIVGAGGFGRETLDAVRAAAATPEVVFVDEHPAAAALDGCPVLLPGQLAASGGQRDEFVVAIADADVRRRLARQFEGRGLRAATVIDPRAIVSPGARIGRGCVVLGQTFISTGTVLGAHVQVNYQASIGHDTVLEDFVTILPGANVAGSVTVGAGSTVGSNAAVLQGRRIGPSVMVGAAALVTRDVPAGQLVVGIPARSRGSARSSAPEPHAAQPGPKTGPEALTVSPDRPA</sequence>
<dbReference type="Gene3D" id="3.40.50.20">
    <property type="match status" value="1"/>
</dbReference>
<dbReference type="AlphaFoldDB" id="A0A918FVF9"/>
<keyword evidence="5" id="KW-1185">Reference proteome</keyword>
<dbReference type="GO" id="GO:0016740">
    <property type="term" value="F:transferase activity"/>
    <property type="evidence" value="ECO:0007669"/>
    <property type="project" value="UniProtKB-KW"/>
</dbReference>
<accession>A0A918FVF9</accession>
<evidence type="ECO:0000313" key="4">
    <source>
        <dbReference type="EMBL" id="GGR87239.1"/>
    </source>
</evidence>
<dbReference type="CDD" id="cd03360">
    <property type="entry name" value="LbH_AT_putative"/>
    <property type="match status" value="1"/>
</dbReference>
<dbReference type="Proteomes" id="UP000606194">
    <property type="component" value="Unassembled WGS sequence"/>
</dbReference>
<name>A0A918FVF9_9ACTN</name>
<organism evidence="4 5">
    <name type="scientific">Streptomyces humidus</name>
    <dbReference type="NCBI Taxonomy" id="52259"/>
    <lineage>
        <taxon>Bacteria</taxon>
        <taxon>Bacillati</taxon>
        <taxon>Actinomycetota</taxon>
        <taxon>Actinomycetes</taxon>
        <taxon>Kitasatosporales</taxon>
        <taxon>Streptomycetaceae</taxon>
        <taxon>Streptomyces</taxon>
    </lineage>
</organism>
<dbReference type="EMBL" id="BMTL01000010">
    <property type="protein sequence ID" value="GGR87239.1"/>
    <property type="molecule type" value="Genomic_DNA"/>
</dbReference>
<comment type="caution">
    <text evidence="4">The sequence shown here is derived from an EMBL/GenBank/DDBJ whole genome shotgun (WGS) entry which is preliminary data.</text>
</comment>
<dbReference type="NCBIfam" id="TIGR03570">
    <property type="entry name" value="NeuD_NnaD"/>
    <property type="match status" value="1"/>
</dbReference>
<dbReference type="InterPro" id="IPR050179">
    <property type="entry name" value="Trans_hexapeptide_repeat"/>
</dbReference>
<dbReference type="InterPro" id="IPR041561">
    <property type="entry name" value="PglD_N"/>
</dbReference>
<keyword evidence="4" id="KW-0808">Transferase</keyword>
<evidence type="ECO:0000259" key="3">
    <source>
        <dbReference type="Pfam" id="PF17836"/>
    </source>
</evidence>
<dbReference type="Pfam" id="PF17836">
    <property type="entry name" value="PglD_N"/>
    <property type="match status" value="1"/>
</dbReference>
<evidence type="ECO:0000313" key="5">
    <source>
        <dbReference type="Proteomes" id="UP000606194"/>
    </source>
</evidence>
<feature type="region of interest" description="Disordered" evidence="2">
    <location>
        <begin position="200"/>
        <end position="235"/>
    </location>
</feature>
<dbReference type="RefSeq" id="WP_190149550.1">
    <property type="nucleotide sequence ID" value="NZ_BMTL01000010.1"/>
</dbReference>
<feature type="site" description="Increases basicity of active site His" evidence="1">
    <location>
        <position position="134"/>
    </location>
</feature>
<dbReference type="InterPro" id="IPR011004">
    <property type="entry name" value="Trimer_LpxA-like_sf"/>
</dbReference>
<feature type="compositionally biased region" description="Low complexity" evidence="2">
    <location>
        <begin position="200"/>
        <end position="210"/>
    </location>
</feature>
<evidence type="ECO:0000256" key="1">
    <source>
        <dbReference type="PIRSR" id="PIRSR620019-1"/>
    </source>
</evidence>
<feature type="domain" description="PglD N-terminal" evidence="3">
    <location>
        <begin position="3"/>
        <end position="77"/>
    </location>
</feature>
<evidence type="ECO:0000256" key="2">
    <source>
        <dbReference type="SAM" id="MobiDB-lite"/>
    </source>
</evidence>
<dbReference type="Gene3D" id="2.160.10.10">
    <property type="entry name" value="Hexapeptide repeat proteins"/>
    <property type="match status" value="1"/>
</dbReference>
<gene>
    <name evidence="4" type="ORF">GCM10010269_27950</name>
</gene>
<dbReference type="PANTHER" id="PTHR43300:SF7">
    <property type="entry name" value="UDP-N-ACETYLBACILLOSAMINE N-ACETYLTRANSFERASE"/>
    <property type="match status" value="1"/>
</dbReference>
<dbReference type="InterPro" id="IPR020019">
    <property type="entry name" value="AcTrfase_PglD-like"/>
</dbReference>
<feature type="active site" description="Proton acceptor" evidence="1">
    <location>
        <position position="133"/>
    </location>
</feature>
<reference evidence="4" key="2">
    <citation type="submission" date="2020-09" db="EMBL/GenBank/DDBJ databases">
        <authorList>
            <person name="Sun Q."/>
            <person name="Ohkuma M."/>
        </authorList>
    </citation>
    <scope>NUCLEOTIDE SEQUENCE</scope>
    <source>
        <strain evidence="4">JCM 4386</strain>
    </source>
</reference>